<name>A0ABM5HRR9_DRORH</name>
<evidence type="ECO:0000313" key="4">
    <source>
        <dbReference type="Proteomes" id="UP001652680"/>
    </source>
</evidence>
<keyword evidence="4" id="KW-1185">Reference proteome</keyword>
<dbReference type="EnsemblMetazoa" id="XM_017128990.2">
    <property type="protein sequence ID" value="XP_016984479.2"/>
    <property type="gene ID" value="LOC108048390"/>
</dbReference>
<reference evidence="3" key="2">
    <citation type="submission" date="2025-05" db="UniProtKB">
        <authorList>
            <consortium name="EnsemblMetazoa"/>
        </authorList>
    </citation>
    <scope>IDENTIFICATION</scope>
</reference>
<accession>A0ABM5HRR9</accession>
<dbReference type="Proteomes" id="UP001652680">
    <property type="component" value="Unassembled WGS sequence"/>
</dbReference>
<dbReference type="PANTHER" id="PTHR31996:SF2">
    <property type="entry name" value="COILED-COIL DOMAIN-CONTAINING PROTEIN 115"/>
    <property type="match status" value="1"/>
</dbReference>
<evidence type="ECO:0000313" key="3">
    <source>
        <dbReference type="EnsemblMetazoa" id="XP_016984479.2"/>
    </source>
</evidence>
<sequence>MNHNEVPSDESKDPMRESRSESSDEDIRCLLDGLHLQMFHLMEDQDLLHLLVNKQTCRAGLILARVRLHHGSERTSAEAQLPRGQPYKAITRVIETSSPHGKYFRITRHPIDPILRYFRPLTTIFGRLVPESLRVANRHWDHCLDMVVECANIRRELQSTIDSIKKLRTTLD</sequence>
<feature type="compositionally biased region" description="Basic and acidic residues" evidence="2">
    <location>
        <begin position="9"/>
        <end position="24"/>
    </location>
</feature>
<reference evidence="4" key="1">
    <citation type="journal article" date="2021" name="Elife">
        <title>Highly contiguous assemblies of 101 drosophilid genomes.</title>
        <authorList>
            <person name="Kim B.Y."/>
            <person name="Wang J.R."/>
            <person name="Miller D.E."/>
            <person name="Barmina O."/>
            <person name="Delaney E."/>
            <person name="Thompson A."/>
            <person name="Comeault A.A."/>
            <person name="Peede D."/>
            <person name="D'Agostino E.R."/>
            <person name="Pelaez J."/>
            <person name="Aguilar J.M."/>
            <person name="Haji D."/>
            <person name="Matsunaga T."/>
            <person name="Armstrong E.E."/>
            <person name="Zych M."/>
            <person name="Ogawa Y."/>
            <person name="Stamenkovic-Radak M."/>
            <person name="Jelic M."/>
            <person name="Veselinovic M.S."/>
            <person name="Tanaskovic M."/>
            <person name="Eric P."/>
            <person name="Gao J.J."/>
            <person name="Katoh T.K."/>
            <person name="Toda M.J."/>
            <person name="Watabe H."/>
            <person name="Watada M."/>
            <person name="Davis J.S."/>
            <person name="Moyle L.C."/>
            <person name="Manoli G."/>
            <person name="Bertolini E."/>
            <person name="Kostal V."/>
            <person name="Hawley R.S."/>
            <person name="Takahashi A."/>
            <person name="Jones C.D."/>
            <person name="Price D.K."/>
            <person name="Whiteman N."/>
            <person name="Kopp A."/>
            <person name="Matute D.R."/>
            <person name="Petrov D.A."/>
        </authorList>
    </citation>
    <scope>NUCLEOTIDE SEQUENCE [LARGE SCALE GENOMIC DNA]</scope>
</reference>
<organism evidence="3 4">
    <name type="scientific">Drosophila rhopaloa</name>
    <name type="common">Fruit fly</name>
    <dbReference type="NCBI Taxonomy" id="1041015"/>
    <lineage>
        <taxon>Eukaryota</taxon>
        <taxon>Metazoa</taxon>
        <taxon>Ecdysozoa</taxon>
        <taxon>Arthropoda</taxon>
        <taxon>Hexapoda</taxon>
        <taxon>Insecta</taxon>
        <taxon>Pterygota</taxon>
        <taxon>Neoptera</taxon>
        <taxon>Endopterygota</taxon>
        <taxon>Diptera</taxon>
        <taxon>Brachycera</taxon>
        <taxon>Muscomorpha</taxon>
        <taxon>Ephydroidea</taxon>
        <taxon>Drosophilidae</taxon>
        <taxon>Drosophila</taxon>
        <taxon>Sophophora</taxon>
    </lineage>
</organism>
<protein>
    <recommendedName>
        <fullName evidence="1">Vacuolar ATPase assembly protein VMA22</fullName>
    </recommendedName>
</protein>
<feature type="region of interest" description="Disordered" evidence="2">
    <location>
        <begin position="1"/>
        <end position="24"/>
    </location>
</feature>
<dbReference type="PANTHER" id="PTHR31996">
    <property type="entry name" value="COILED-COIL DOMAIN-CONTAINING PROTEIN 115"/>
    <property type="match status" value="1"/>
</dbReference>
<dbReference type="InterPro" id="IPR040357">
    <property type="entry name" value="Vma22/CCDC115"/>
</dbReference>
<dbReference type="RefSeq" id="XP_016984479.2">
    <property type="nucleotide sequence ID" value="XM_017128990.2"/>
</dbReference>
<evidence type="ECO:0000256" key="2">
    <source>
        <dbReference type="SAM" id="MobiDB-lite"/>
    </source>
</evidence>
<evidence type="ECO:0000256" key="1">
    <source>
        <dbReference type="ARBA" id="ARBA00093634"/>
    </source>
</evidence>
<dbReference type="GeneID" id="108048390"/>
<proteinExistence type="predicted"/>